<gene>
    <name evidence="3" type="ORF">GCM10023196_097860</name>
</gene>
<keyword evidence="2" id="KW-1133">Transmembrane helix</keyword>
<evidence type="ECO:0000313" key="3">
    <source>
        <dbReference type="EMBL" id="GAA4638778.1"/>
    </source>
</evidence>
<keyword evidence="2" id="KW-0812">Transmembrane</keyword>
<feature type="region of interest" description="Disordered" evidence="1">
    <location>
        <begin position="334"/>
        <end position="383"/>
    </location>
</feature>
<feature type="transmembrane region" description="Helical" evidence="2">
    <location>
        <begin position="46"/>
        <end position="69"/>
    </location>
</feature>
<evidence type="ECO:0000256" key="2">
    <source>
        <dbReference type="SAM" id="Phobius"/>
    </source>
</evidence>
<proteinExistence type="predicted"/>
<feature type="compositionally biased region" description="Low complexity" evidence="1">
    <location>
        <begin position="360"/>
        <end position="383"/>
    </location>
</feature>
<accession>A0ABP8UU45</accession>
<sequence length="383" mass="39249">MEQQEQDGAHLLAPLRSVTPDGPPGVDLGKALRTGRRHARIRHTTVRAGGTVAVVAAVAALGLLVRVLAPSHPGPAAPARDEFDVLHRAFRVGSAGGLTPDTYETGRYRQRIVLRAADPNGGTGVDAVVVMYAKGRSPDGRGASWRPAGRPADPIDGRRAILLTSPVIRSGATELAWEWRPGAWGFVSLKGAGADVSHAEKVALSVRYGANDPVAQPIAVPARALKSWNRLVGVVSSVGPARFGRVLLLRYAADDAAADTTARIDVGVRLPTPSTDATMSIDGKPAAMSQGKVIFLDGSGLTVETGDAAVLAGIGGGAALRVLAASVKLTAQPSWPSVPDASCPATRGPTASHSTPPCVTGTATPTPGHTPTGVVTPHPATGH</sequence>
<evidence type="ECO:0000256" key="1">
    <source>
        <dbReference type="SAM" id="MobiDB-lite"/>
    </source>
</evidence>
<dbReference type="EMBL" id="BAABHK010000024">
    <property type="protein sequence ID" value="GAA4638778.1"/>
    <property type="molecule type" value="Genomic_DNA"/>
</dbReference>
<dbReference type="Proteomes" id="UP001501442">
    <property type="component" value="Unassembled WGS sequence"/>
</dbReference>
<comment type="caution">
    <text evidence="3">The sequence shown here is derived from an EMBL/GenBank/DDBJ whole genome shotgun (WGS) entry which is preliminary data.</text>
</comment>
<keyword evidence="2" id="KW-0472">Membrane</keyword>
<protein>
    <submittedName>
        <fullName evidence="3">Uncharacterized protein</fullName>
    </submittedName>
</protein>
<dbReference type="RefSeq" id="WP_345442324.1">
    <property type="nucleotide sequence ID" value="NZ_BAABHK010000024.1"/>
</dbReference>
<evidence type="ECO:0000313" key="4">
    <source>
        <dbReference type="Proteomes" id="UP001501442"/>
    </source>
</evidence>
<organism evidence="3 4">
    <name type="scientific">Actinoallomurus vinaceus</name>
    <dbReference type="NCBI Taxonomy" id="1080074"/>
    <lineage>
        <taxon>Bacteria</taxon>
        <taxon>Bacillati</taxon>
        <taxon>Actinomycetota</taxon>
        <taxon>Actinomycetes</taxon>
        <taxon>Streptosporangiales</taxon>
        <taxon>Thermomonosporaceae</taxon>
        <taxon>Actinoallomurus</taxon>
    </lineage>
</organism>
<keyword evidence="4" id="KW-1185">Reference proteome</keyword>
<name>A0ABP8UU45_9ACTN</name>
<reference evidence="4" key="1">
    <citation type="journal article" date="2019" name="Int. J. Syst. Evol. Microbiol.">
        <title>The Global Catalogue of Microorganisms (GCM) 10K type strain sequencing project: providing services to taxonomists for standard genome sequencing and annotation.</title>
        <authorList>
            <consortium name="The Broad Institute Genomics Platform"/>
            <consortium name="The Broad Institute Genome Sequencing Center for Infectious Disease"/>
            <person name="Wu L."/>
            <person name="Ma J."/>
        </authorList>
    </citation>
    <scope>NUCLEOTIDE SEQUENCE [LARGE SCALE GENOMIC DNA]</scope>
    <source>
        <strain evidence="4">JCM 17939</strain>
    </source>
</reference>
<feature type="region of interest" description="Disordered" evidence="1">
    <location>
        <begin position="13"/>
        <end position="32"/>
    </location>
</feature>